<dbReference type="Proteomes" id="UP000293874">
    <property type="component" value="Unassembled WGS sequence"/>
</dbReference>
<evidence type="ECO:0000256" key="3">
    <source>
        <dbReference type="ARBA" id="ARBA00023237"/>
    </source>
</evidence>
<dbReference type="EMBL" id="SGXA01000003">
    <property type="protein sequence ID" value="RZS69101.1"/>
    <property type="molecule type" value="Genomic_DNA"/>
</dbReference>
<evidence type="ECO:0000256" key="2">
    <source>
        <dbReference type="ARBA" id="ARBA00023136"/>
    </source>
</evidence>
<dbReference type="RefSeq" id="WP_130543467.1">
    <property type="nucleotide sequence ID" value="NZ_CP042431.1"/>
</dbReference>
<evidence type="ECO:0000313" key="5">
    <source>
        <dbReference type="EMBL" id="RZS69101.1"/>
    </source>
</evidence>
<protein>
    <submittedName>
        <fullName evidence="5">TonB-linked SusC/RagA family outer membrane protein</fullName>
    </submittedName>
</protein>
<dbReference type="Gene3D" id="2.40.170.20">
    <property type="entry name" value="TonB-dependent receptor, beta-barrel domain"/>
    <property type="match status" value="1"/>
</dbReference>
<keyword evidence="2" id="KW-0472">Membrane</keyword>
<keyword evidence="6" id="KW-1185">Reference proteome</keyword>
<reference evidence="5 6" key="1">
    <citation type="submission" date="2019-02" db="EMBL/GenBank/DDBJ databases">
        <title>Genomic Encyclopedia of Type Strains, Phase IV (KMG-IV): sequencing the most valuable type-strain genomes for metagenomic binning, comparative biology and taxonomic classification.</title>
        <authorList>
            <person name="Goeker M."/>
        </authorList>
    </citation>
    <scope>NUCLEOTIDE SEQUENCE [LARGE SCALE GENOMIC DNA]</scope>
    <source>
        <strain evidence="5 6">DSM 18116</strain>
    </source>
</reference>
<dbReference type="InterPro" id="IPR012910">
    <property type="entry name" value="Plug_dom"/>
</dbReference>
<dbReference type="Pfam" id="PF07715">
    <property type="entry name" value="Plug"/>
    <property type="match status" value="1"/>
</dbReference>
<accession>A0A4Q7ML05</accession>
<dbReference type="InterPro" id="IPR037066">
    <property type="entry name" value="Plug_dom_sf"/>
</dbReference>
<organism evidence="5 6">
    <name type="scientific">Pseudobacter ginsenosidimutans</name>
    <dbReference type="NCBI Taxonomy" id="661488"/>
    <lineage>
        <taxon>Bacteria</taxon>
        <taxon>Pseudomonadati</taxon>
        <taxon>Bacteroidota</taxon>
        <taxon>Chitinophagia</taxon>
        <taxon>Chitinophagales</taxon>
        <taxon>Chitinophagaceae</taxon>
        <taxon>Pseudobacter</taxon>
    </lineage>
</organism>
<dbReference type="Gene3D" id="2.170.130.10">
    <property type="entry name" value="TonB-dependent receptor, plug domain"/>
    <property type="match status" value="1"/>
</dbReference>
<comment type="subcellular location">
    <subcellularLocation>
        <location evidence="1">Cell outer membrane</location>
    </subcellularLocation>
</comment>
<dbReference type="InterPro" id="IPR036942">
    <property type="entry name" value="Beta-barrel_TonB_sf"/>
</dbReference>
<dbReference type="GO" id="GO:0009279">
    <property type="term" value="C:cell outer membrane"/>
    <property type="evidence" value="ECO:0007669"/>
    <property type="project" value="UniProtKB-SubCell"/>
</dbReference>
<comment type="caution">
    <text evidence="5">The sequence shown here is derived from an EMBL/GenBank/DDBJ whole genome shotgun (WGS) entry which is preliminary data.</text>
</comment>
<gene>
    <name evidence="5" type="ORF">EV199_4926</name>
</gene>
<dbReference type="SUPFAM" id="SSF56935">
    <property type="entry name" value="Porins"/>
    <property type="match status" value="1"/>
</dbReference>
<dbReference type="NCBIfam" id="TIGR04057">
    <property type="entry name" value="SusC_RagA_signa"/>
    <property type="match status" value="1"/>
</dbReference>
<evidence type="ECO:0000313" key="6">
    <source>
        <dbReference type="Proteomes" id="UP000293874"/>
    </source>
</evidence>
<keyword evidence="3" id="KW-0998">Cell outer membrane</keyword>
<proteinExistence type="predicted"/>
<feature type="domain" description="TonB-dependent receptor plug" evidence="4">
    <location>
        <begin position="137"/>
        <end position="273"/>
    </location>
</feature>
<dbReference type="InterPro" id="IPR023996">
    <property type="entry name" value="TonB-dep_OMP_SusC/RagA"/>
</dbReference>
<dbReference type="InterPro" id="IPR023997">
    <property type="entry name" value="TonB-dep_OMP_SusC/RagA_CS"/>
</dbReference>
<dbReference type="AlphaFoldDB" id="A0A4Q7ML05"/>
<dbReference type="NCBIfam" id="TIGR04056">
    <property type="entry name" value="OMP_RagA_SusC"/>
    <property type="match status" value="1"/>
</dbReference>
<name>A0A4Q7ML05_9BACT</name>
<dbReference type="OrthoDB" id="825812at2"/>
<evidence type="ECO:0000259" key="4">
    <source>
        <dbReference type="Pfam" id="PF07715"/>
    </source>
</evidence>
<evidence type="ECO:0000256" key="1">
    <source>
        <dbReference type="ARBA" id="ARBA00004442"/>
    </source>
</evidence>
<sequence>MIIGINGKGYAQQNFVDTAVAIVIVKSNPTVRGLLRTIEKQVGVIFSYSNSDIDIFKRCELPASVVSLGTILRKITTIFNSSYIIIGRDIVFTKAEQPVHKDLYFVKAEEMEKRSLETALQDVVVIGFSPESRSGKTSSVSYVYGKDLYARYNPDLAAGLQGKIPGLLITETNGAPGVNSRIQIRGQQSIGLLPGAENLPVNNPLILINGINALPNKLVLNKLSSMAGNPTNNGSGGGISLLDLINPEDIEDITILKDADATALYGSRGAHGVIQIQTRKETQNGPAKFSAQMATGIARAAFRPKMMNTEQYAAMKKEALANAGFDNNPVTAPELYRWPLTRYTDWTKYLIGNTAQFTLLHTTVRGNIGPSLKFYAGLGLRQEDLILPTDDQSQQYGLHINLNYSKGKKLNTSFDLTLSNSSNTQPSFDPMPLLRLAPNAPALLNEKERPVFEENGLSFTNIRSVLRNTYFANTDLLMSSIKLDYAVTQKIIFKLQLGVSRIKTYETSLIPVKDFDILYRRAGLYVDATTYWKSFTVEPHLQYRDSSYNGNSISLTIGTNYLIQKESSTITYYNHNSGTGLYGFLSDNDIQIQNNHQEYRYLGMFGGMSYDIRNRFSFNFTIRNDGSSNISSAERFTMFGAFGAGWNFLSGKIAEKIGWLKSGKLRGSIGIVGNDQYGDYKSGNELTMQSLNSLPLQNFEPRPFRSSTLDWEKTTKKDLTLELGFGERLSTSIAWYHNITSKQFISVPLSGQRSASFGYPSNHQASVLNTGFEFWLESKPVSGKKFRWQTSVALTLPKNKLLSFKDLESSIYKNFLTPGQSLTAFPALVFTGVDPATGEAMFQDINKDGKISFPEDQIIIGDRAPTLYGSLHNQVSFKQWELTVFIEGRQQKNLDPIYFDYQYSPGSFRKDMLSNQSQSFLQRWRVPGDQASLPRLVAKQDGNASSAINNFINSSRMLTDASYLRLRTLMISWSQSNNWRNDQVPGKVKVFIAMQNLFTLTRYKGGDPTIQNPMEIPSVRSFMLGFAVKL</sequence>